<dbReference type="SMART" id="SM00388">
    <property type="entry name" value="HisKA"/>
    <property type="match status" value="1"/>
</dbReference>
<dbReference type="InterPro" id="IPR011123">
    <property type="entry name" value="Y_Y_Y"/>
</dbReference>
<accession>A0A0E3ZBM9</accession>
<keyword evidence="7" id="KW-0067">ATP-binding</keyword>
<evidence type="ECO:0000259" key="15">
    <source>
        <dbReference type="PROSITE" id="PS50110"/>
    </source>
</evidence>
<dbReference type="SMART" id="SM00448">
    <property type="entry name" value="REC"/>
    <property type="match status" value="1"/>
</dbReference>
<evidence type="ECO:0000256" key="5">
    <source>
        <dbReference type="ARBA" id="ARBA00022741"/>
    </source>
</evidence>
<dbReference type="Proteomes" id="UP000033109">
    <property type="component" value="Chromosome"/>
</dbReference>
<keyword evidence="4" id="KW-0808">Transferase</keyword>
<dbReference type="Pfam" id="PF07495">
    <property type="entry name" value="Y_Y_Y"/>
    <property type="match status" value="1"/>
</dbReference>
<organism evidence="16 17">
    <name type="scientific">Pontibacter korlensis</name>
    <dbReference type="NCBI Taxonomy" id="400092"/>
    <lineage>
        <taxon>Bacteria</taxon>
        <taxon>Pseudomonadati</taxon>
        <taxon>Bacteroidota</taxon>
        <taxon>Cytophagia</taxon>
        <taxon>Cytophagales</taxon>
        <taxon>Hymenobacteraceae</taxon>
        <taxon>Pontibacter</taxon>
    </lineage>
</organism>
<keyword evidence="6" id="KW-0418">Kinase</keyword>
<dbReference type="CDD" id="cd00082">
    <property type="entry name" value="HisKA"/>
    <property type="match status" value="1"/>
</dbReference>
<keyword evidence="5" id="KW-0547">Nucleotide-binding</keyword>
<dbReference type="InterPro" id="IPR036890">
    <property type="entry name" value="HATPase_C_sf"/>
</dbReference>
<dbReference type="Pfam" id="PF00072">
    <property type="entry name" value="Response_reg"/>
    <property type="match status" value="1"/>
</dbReference>
<dbReference type="SUPFAM" id="SSF52172">
    <property type="entry name" value="CheY-like"/>
    <property type="match status" value="1"/>
</dbReference>
<dbReference type="KEGG" id="pko:PKOR_01775"/>
<dbReference type="InterPro" id="IPR036097">
    <property type="entry name" value="HisK_dim/P_sf"/>
</dbReference>
<feature type="domain" description="Response regulatory" evidence="15">
    <location>
        <begin position="1144"/>
        <end position="1259"/>
    </location>
</feature>
<dbReference type="Gene3D" id="1.10.10.60">
    <property type="entry name" value="Homeodomain-like"/>
    <property type="match status" value="1"/>
</dbReference>
<dbReference type="Gene3D" id="2.130.10.10">
    <property type="entry name" value="YVTN repeat-like/Quinoprotein amine dehydrogenase"/>
    <property type="match status" value="2"/>
</dbReference>
<dbReference type="InterPro" id="IPR003961">
    <property type="entry name" value="FN3_dom"/>
</dbReference>
<dbReference type="InterPro" id="IPR001789">
    <property type="entry name" value="Sig_transdc_resp-reg_receiver"/>
</dbReference>
<dbReference type="SUPFAM" id="SSF46689">
    <property type="entry name" value="Homeodomain-like"/>
    <property type="match status" value="1"/>
</dbReference>
<evidence type="ECO:0000256" key="10">
    <source>
        <dbReference type="ARBA" id="ARBA00023125"/>
    </source>
</evidence>
<dbReference type="InterPro" id="IPR036116">
    <property type="entry name" value="FN3_sf"/>
</dbReference>
<evidence type="ECO:0000256" key="2">
    <source>
        <dbReference type="ARBA" id="ARBA00012438"/>
    </source>
</evidence>
<dbReference type="PROSITE" id="PS01124">
    <property type="entry name" value="HTH_ARAC_FAMILY_2"/>
    <property type="match status" value="1"/>
</dbReference>
<dbReference type="CDD" id="cd17574">
    <property type="entry name" value="REC_OmpR"/>
    <property type="match status" value="1"/>
</dbReference>
<keyword evidence="10" id="KW-0238">DNA-binding</keyword>
<dbReference type="PRINTS" id="PR00344">
    <property type="entry name" value="BCTRLSENSOR"/>
</dbReference>
<dbReference type="InterPro" id="IPR005467">
    <property type="entry name" value="His_kinase_dom"/>
</dbReference>
<dbReference type="FunFam" id="1.10.287.130:FF:000034">
    <property type="entry name" value="Two-component system sensor histidine kinase/response regulator"/>
    <property type="match status" value="1"/>
</dbReference>
<dbReference type="STRING" id="400092.PKOR_01775"/>
<dbReference type="GO" id="GO:0005524">
    <property type="term" value="F:ATP binding"/>
    <property type="evidence" value="ECO:0007669"/>
    <property type="project" value="UniProtKB-KW"/>
</dbReference>
<evidence type="ECO:0000256" key="1">
    <source>
        <dbReference type="ARBA" id="ARBA00000085"/>
    </source>
</evidence>
<proteinExistence type="predicted"/>
<keyword evidence="11" id="KW-0804">Transcription</keyword>
<dbReference type="FunFam" id="3.30.565.10:FF:000037">
    <property type="entry name" value="Hybrid sensor histidine kinase/response regulator"/>
    <property type="match status" value="1"/>
</dbReference>
<evidence type="ECO:0000256" key="3">
    <source>
        <dbReference type="ARBA" id="ARBA00022553"/>
    </source>
</evidence>
<gene>
    <name evidence="16" type="ORF">PKOR_01775</name>
</gene>
<dbReference type="SMART" id="SM00387">
    <property type="entry name" value="HATPase_c"/>
    <property type="match status" value="1"/>
</dbReference>
<dbReference type="InterPro" id="IPR011006">
    <property type="entry name" value="CheY-like_superfamily"/>
</dbReference>
<dbReference type="Pfam" id="PF00512">
    <property type="entry name" value="HisKA"/>
    <property type="match status" value="1"/>
</dbReference>
<dbReference type="SMART" id="SM00342">
    <property type="entry name" value="HTH_ARAC"/>
    <property type="match status" value="1"/>
</dbReference>
<dbReference type="HOGENOM" id="CLU_000445_28_1_10"/>
<dbReference type="InterPro" id="IPR004358">
    <property type="entry name" value="Sig_transdc_His_kin-like_C"/>
</dbReference>
<dbReference type="GO" id="GO:0043565">
    <property type="term" value="F:sequence-specific DNA binding"/>
    <property type="evidence" value="ECO:0007669"/>
    <property type="project" value="InterPro"/>
</dbReference>
<dbReference type="InterPro" id="IPR013783">
    <property type="entry name" value="Ig-like_fold"/>
</dbReference>
<dbReference type="InterPro" id="IPR018062">
    <property type="entry name" value="HTH_AraC-typ_CS"/>
</dbReference>
<dbReference type="SUPFAM" id="SSF101898">
    <property type="entry name" value="NHL repeat"/>
    <property type="match status" value="1"/>
</dbReference>
<keyword evidence="8" id="KW-0902">Two-component regulatory system</keyword>
<evidence type="ECO:0000259" key="14">
    <source>
        <dbReference type="PROSITE" id="PS50109"/>
    </source>
</evidence>
<name>A0A0E3ZBM9_9BACT</name>
<evidence type="ECO:0000256" key="7">
    <source>
        <dbReference type="ARBA" id="ARBA00022840"/>
    </source>
</evidence>
<dbReference type="CDD" id="cd00063">
    <property type="entry name" value="FN3"/>
    <property type="match status" value="1"/>
</dbReference>
<keyword evidence="9" id="KW-0805">Transcription regulation</keyword>
<evidence type="ECO:0000256" key="11">
    <source>
        <dbReference type="ARBA" id="ARBA00023163"/>
    </source>
</evidence>
<evidence type="ECO:0000313" key="16">
    <source>
        <dbReference type="EMBL" id="AKD02100.1"/>
    </source>
</evidence>
<dbReference type="GO" id="GO:0000155">
    <property type="term" value="F:phosphorelay sensor kinase activity"/>
    <property type="evidence" value="ECO:0007669"/>
    <property type="project" value="InterPro"/>
</dbReference>
<evidence type="ECO:0000256" key="4">
    <source>
        <dbReference type="ARBA" id="ARBA00022679"/>
    </source>
</evidence>
<keyword evidence="17" id="KW-1185">Reference proteome</keyword>
<evidence type="ECO:0000259" key="13">
    <source>
        <dbReference type="PROSITE" id="PS01124"/>
    </source>
</evidence>
<dbReference type="SUPFAM" id="SSF49265">
    <property type="entry name" value="Fibronectin type III"/>
    <property type="match status" value="1"/>
</dbReference>
<keyword evidence="3 12" id="KW-0597">Phosphoprotein</keyword>
<evidence type="ECO:0000256" key="9">
    <source>
        <dbReference type="ARBA" id="ARBA00023015"/>
    </source>
</evidence>
<dbReference type="CDD" id="cd16922">
    <property type="entry name" value="HATPase_EvgS-ArcB-TorS-like"/>
    <property type="match status" value="1"/>
</dbReference>
<dbReference type="InterPro" id="IPR015943">
    <property type="entry name" value="WD40/YVTN_repeat-like_dom_sf"/>
</dbReference>
<dbReference type="GO" id="GO:0003700">
    <property type="term" value="F:DNA-binding transcription factor activity"/>
    <property type="evidence" value="ECO:0007669"/>
    <property type="project" value="InterPro"/>
</dbReference>
<evidence type="ECO:0000256" key="8">
    <source>
        <dbReference type="ARBA" id="ARBA00023012"/>
    </source>
</evidence>
<dbReference type="EMBL" id="CP009621">
    <property type="protein sequence ID" value="AKD02100.1"/>
    <property type="molecule type" value="Genomic_DNA"/>
</dbReference>
<dbReference type="PROSITE" id="PS50109">
    <property type="entry name" value="HIS_KIN"/>
    <property type="match status" value="1"/>
</dbReference>
<reference evidence="16 17" key="1">
    <citation type="journal article" date="2015" name="Sci. Rep.">
        <title>Unraveling adaptation of Pontibacter korlensis to radiation and infertility in desert through complete genome and comparative transcriptomic analysis.</title>
        <authorList>
            <person name="Dai J."/>
            <person name="Dai W."/>
            <person name="Qiu C."/>
            <person name="Yang Z."/>
            <person name="Zhang Y."/>
            <person name="Zhou M."/>
            <person name="Zhang L."/>
            <person name="Fang C."/>
            <person name="Gao Q."/>
            <person name="Yang Q."/>
            <person name="Li X."/>
            <person name="Wang Z."/>
            <person name="Wang Z."/>
            <person name="Jia Z."/>
            <person name="Chen X."/>
        </authorList>
    </citation>
    <scope>NUCLEOTIDE SEQUENCE [LARGE SCALE GENOMIC DNA]</scope>
    <source>
        <strain evidence="16 17">X14-1T</strain>
    </source>
</reference>
<dbReference type="PROSITE" id="PS00041">
    <property type="entry name" value="HTH_ARAC_FAMILY_1"/>
    <property type="match status" value="1"/>
</dbReference>
<dbReference type="Gene3D" id="3.30.565.10">
    <property type="entry name" value="Histidine kinase-like ATPase, C-terminal domain"/>
    <property type="match status" value="1"/>
</dbReference>
<feature type="domain" description="Histidine kinase" evidence="14">
    <location>
        <begin position="875"/>
        <end position="1099"/>
    </location>
</feature>
<comment type="catalytic activity">
    <reaction evidence="1">
        <text>ATP + protein L-histidine = ADP + protein N-phospho-L-histidine.</text>
        <dbReference type="EC" id="2.7.13.3"/>
    </reaction>
</comment>
<dbReference type="Gene3D" id="3.40.50.2300">
    <property type="match status" value="1"/>
</dbReference>
<dbReference type="SUPFAM" id="SSF47384">
    <property type="entry name" value="Homodimeric domain of signal transducing histidine kinase"/>
    <property type="match status" value="1"/>
</dbReference>
<dbReference type="InterPro" id="IPR003661">
    <property type="entry name" value="HisK_dim/P_dom"/>
</dbReference>
<dbReference type="SUPFAM" id="SSF63829">
    <property type="entry name" value="Calcium-dependent phosphotriesterase"/>
    <property type="match status" value="1"/>
</dbReference>
<dbReference type="InterPro" id="IPR011110">
    <property type="entry name" value="Reg_prop"/>
</dbReference>
<dbReference type="InterPro" id="IPR009057">
    <property type="entry name" value="Homeodomain-like_sf"/>
</dbReference>
<dbReference type="Gene3D" id="2.60.40.10">
    <property type="entry name" value="Immunoglobulins"/>
    <property type="match status" value="1"/>
</dbReference>
<dbReference type="EC" id="2.7.13.3" evidence="2"/>
<evidence type="ECO:0000256" key="12">
    <source>
        <dbReference type="PROSITE-ProRule" id="PRU00169"/>
    </source>
</evidence>
<dbReference type="PANTHER" id="PTHR43547:SF2">
    <property type="entry name" value="HYBRID SIGNAL TRANSDUCTION HISTIDINE KINASE C"/>
    <property type="match status" value="1"/>
</dbReference>
<sequence length="1399" mass="157933">MKMSLLRILFAAIMFLVPYVATRAALPDRYKFSLLDINSGLSHNQITCFLKDSKGYVWIGTQGGLNRYDGYQITTFRHDSKDSTSIHDNEVQNLYEGPDGYIWVSTYKGLSIYNPKTETFTSGNLAAFLKQYGLQEGTVQSIFKDKQGHFWFIQAGQGLVRYSPKSRKVTKLRHTVGINSSLSSNSVSVMGQNGQGDYWVLHQNGLLEKLSASSLKVVERVNALVDAHQKTAENFTLTIDSDNDLWISTFNRNNGVYLYRTASKILSNFNKSTPDLRLKSNVVGGVVEAEPGQVWVITDHGGINIIHKSTMQVSYVLSSSVEENALVDNSLKAVYKDREGIIWLGTYKKGVNIYHKDMFRFNHYKHQPAVAGSLPYDDVNRFAEDEKGNLWIGTNGGGLLYLDRKTGKYTRYASDPNNPNSIGSDVIVSLLLDRNKDLWIGTYTGGLSKFDGEKFTRIKGNGANSEGLADDNIWEIFEDSDGVLWVGTLGQGLYQYDRVSGTFRQYKLGENEAGSQLSYISAIAEDANKNIWVGGNNGIAVLDKRTGKTMRYRSNPKDSKTLASNNILYIHTDSRKNTWIATSEGLHLYQPKDKSFRLFTQKDGLPHNIVLTILEDDEHNLWVSTPNGVSTVVPQLDAAGKLQVSFRNYDITDGLQGKVFNENAAFKTAKGELIFGGPNGFNVFSPEDLGKDNTKPQLIFTDFQLFNKSLKVGEVRDDRVVLAKALSEGPHIELKHDEDVLTIGFAALSFIHPDRIRYKYKLEGFDKDWHETSPGTRQATYTNLDPGDYEFRVVASNSDGVWSEEGISMKLTVLAPFWRTTTAYVLYVLLSLGLLYSVREFELRRNRRKFLREQEKREVQQMQELNQVKIRFFTNISHEFRTPLALILAPLEKLLKSTSDAEQLKQFEMMNRNSKRLLNLVNQLLDFRKLEVEEAQLHLSEGNVIKFLQTSVQSFSDLSEKKNISLSFQADANSWYTSFDMDKLEKVLFNLLSNAFKFTNEGGKVDVTVKVLQTEAVAEGMKMLELKVQDTGIGIAKDEQEKVFERFFRSDLPTSLVNQGSGIGLAITSEFVKIHGGQISLESELGIGSCFTVRIPMKEIAPVAVVEAHVTESVVPVEDVACLEEVELSVKEKVLKKPVKEKPVLLLVEDNEDFLAYLKDNLEVHFDVLEAPNGKEGWQKALANMPDLIISDLMMPVLDGLEFCKKVKGDSRTSHIPFLLLSAHTAEEQKLRGLNIGANDYITKPFSFELLLSRVNNLVTQNQLLHKALEKKISVQTSQEEIVSLDDKLIQRAIKLVEENLSNPDFSVEYMSKELAISRVHLYKKMVSLTGTSPVEFIRKIRLQHAARLLEKSQLTVSEVAYKVGFNNRKYFTKYFKEEYQVLPSAYAESVRQYEEEIS</sequence>
<feature type="modified residue" description="4-aspartylphosphate" evidence="12">
    <location>
        <position position="1192"/>
    </location>
</feature>
<dbReference type="SUPFAM" id="SSF55874">
    <property type="entry name" value="ATPase domain of HSP90 chaperone/DNA topoisomerase II/histidine kinase"/>
    <property type="match status" value="1"/>
</dbReference>
<dbReference type="InterPro" id="IPR003594">
    <property type="entry name" value="HATPase_dom"/>
</dbReference>
<dbReference type="Pfam" id="PF07494">
    <property type="entry name" value="Reg_prop"/>
    <property type="match status" value="7"/>
</dbReference>
<dbReference type="InterPro" id="IPR018060">
    <property type="entry name" value="HTH_AraC"/>
</dbReference>
<dbReference type="Pfam" id="PF02518">
    <property type="entry name" value="HATPase_c"/>
    <property type="match status" value="1"/>
</dbReference>
<evidence type="ECO:0000256" key="6">
    <source>
        <dbReference type="ARBA" id="ARBA00022777"/>
    </source>
</evidence>
<dbReference type="PROSITE" id="PS50110">
    <property type="entry name" value="RESPONSE_REGULATORY"/>
    <property type="match status" value="1"/>
</dbReference>
<protein>
    <recommendedName>
        <fullName evidence="2">histidine kinase</fullName>
        <ecNumber evidence="2">2.7.13.3</ecNumber>
    </recommendedName>
</protein>
<dbReference type="Gene3D" id="1.10.287.130">
    <property type="match status" value="1"/>
</dbReference>
<feature type="domain" description="HTH araC/xylS-type" evidence="13">
    <location>
        <begin position="1291"/>
        <end position="1390"/>
    </location>
</feature>
<dbReference type="Pfam" id="PF12833">
    <property type="entry name" value="HTH_18"/>
    <property type="match status" value="1"/>
</dbReference>
<evidence type="ECO:0000313" key="17">
    <source>
        <dbReference type="Proteomes" id="UP000033109"/>
    </source>
</evidence>
<dbReference type="PANTHER" id="PTHR43547">
    <property type="entry name" value="TWO-COMPONENT HISTIDINE KINASE"/>
    <property type="match status" value="1"/>
</dbReference>
<dbReference type="PATRIC" id="fig|400092.3.peg.400"/>